<sequence>MTPEAKTPEELRYTKTHEWVRIEGDQATIGITDHAQGELTDIVYVDLPAVGTPVKAGASALVLESVKTVADIYAPGGGRISAVNTALKTDPGLINKDPYGQGWILRIQLERPIPPEEL</sequence>
<dbReference type="SUPFAM" id="SSF51230">
    <property type="entry name" value="Single hybrid motif"/>
    <property type="match status" value="1"/>
</dbReference>
<dbReference type="InterPro" id="IPR003016">
    <property type="entry name" value="2-oxoA_DH_lipoyl-BS"/>
</dbReference>
<dbReference type="GO" id="GO:0009249">
    <property type="term" value="P:protein lipoylation"/>
    <property type="evidence" value="ECO:0007669"/>
    <property type="project" value="TreeGrafter"/>
</dbReference>
<dbReference type="InterPro" id="IPR000089">
    <property type="entry name" value="Biotin_lipoyl"/>
</dbReference>
<dbReference type="PANTHER" id="PTHR11715:SF3">
    <property type="entry name" value="GLYCINE CLEAVAGE SYSTEM H PROTEIN-RELATED"/>
    <property type="match status" value="1"/>
</dbReference>
<organism evidence="4">
    <name type="scientific">mine drainage metagenome</name>
    <dbReference type="NCBI Taxonomy" id="410659"/>
    <lineage>
        <taxon>unclassified sequences</taxon>
        <taxon>metagenomes</taxon>
        <taxon>ecological metagenomes</taxon>
    </lineage>
</organism>
<feature type="non-terminal residue" evidence="4">
    <location>
        <position position="118"/>
    </location>
</feature>
<dbReference type="InterPro" id="IPR011053">
    <property type="entry name" value="Single_hybrid_motif"/>
</dbReference>
<name>T1BGJ6_9ZZZZ</name>
<proteinExistence type="inferred from homology"/>
<reference evidence="4" key="2">
    <citation type="journal article" date="2014" name="ISME J.">
        <title>Microbial stratification in low pH oxic and suboxic macroscopic growths along an acid mine drainage.</title>
        <authorList>
            <person name="Mendez-Garcia C."/>
            <person name="Mesa V."/>
            <person name="Sprenger R.R."/>
            <person name="Richter M."/>
            <person name="Diez M.S."/>
            <person name="Solano J."/>
            <person name="Bargiela R."/>
            <person name="Golyshina O.V."/>
            <person name="Manteca A."/>
            <person name="Ramos J.L."/>
            <person name="Gallego J.R."/>
            <person name="Llorente I."/>
            <person name="Martins Dos Santos V.A."/>
            <person name="Jensen O.N."/>
            <person name="Pelaez A.I."/>
            <person name="Sanchez J."/>
            <person name="Ferrer M."/>
        </authorList>
    </citation>
    <scope>NUCLEOTIDE SEQUENCE</scope>
</reference>
<dbReference type="NCBIfam" id="TIGR00527">
    <property type="entry name" value="gcvH"/>
    <property type="match status" value="1"/>
</dbReference>
<dbReference type="GO" id="GO:0005829">
    <property type="term" value="C:cytosol"/>
    <property type="evidence" value="ECO:0007669"/>
    <property type="project" value="TreeGrafter"/>
</dbReference>
<dbReference type="PROSITE" id="PS00189">
    <property type="entry name" value="LIPOYL"/>
    <property type="match status" value="1"/>
</dbReference>
<comment type="caution">
    <text evidence="4">The sequence shown here is derived from an EMBL/GenBank/DDBJ whole genome shotgun (WGS) entry which is preliminary data.</text>
</comment>
<dbReference type="InterPro" id="IPR002930">
    <property type="entry name" value="GCV_H"/>
</dbReference>
<evidence type="ECO:0000256" key="2">
    <source>
        <dbReference type="ARBA" id="ARBA00022823"/>
    </source>
</evidence>
<accession>T1BGJ6</accession>
<dbReference type="AlphaFoldDB" id="T1BGJ6"/>
<keyword evidence="2" id="KW-0450">Lipoyl</keyword>
<evidence type="ECO:0000259" key="3">
    <source>
        <dbReference type="PROSITE" id="PS50968"/>
    </source>
</evidence>
<evidence type="ECO:0000256" key="1">
    <source>
        <dbReference type="ARBA" id="ARBA00009249"/>
    </source>
</evidence>
<dbReference type="NCBIfam" id="NF002270">
    <property type="entry name" value="PRK01202.1"/>
    <property type="match status" value="1"/>
</dbReference>
<dbReference type="InterPro" id="IPR017453">
    <property type="entry name" value="GCV_H_sub"/>
</dbReference>
<dbReference type="GO" id="GO:0019464">
    <property type="term" value="P:glycine decarboxylation via glycine cleavage system"/>
    <property type="evidence" value="ECO:0007669"/>
    <property type="project" value="InterPro"/>
</dbReference>
<gene>
    <name evidence="4" type="ORF">B1B_04058</name>
</gene>
<dbReference type="EMBL" id="AUZY01002538">
    <property type="protein sequence ID" value="EQD72086.1"/>
    <property type="molecule type" value="Genomic_DNA"/>
</dbReference>
<dbReference type="CDD" id="cd06848">
    <property type="entry name" value="GCS_H"/>
    <property type="match status" value="1"/>
</dbReference>
<comment type="similarity">
    <text evidence="1">Belongs to the GcvH family.</text>
</comment>
<dbReference type="GO" id="GO:0005960">
    <property type="term" value="C:glycine cleavage complex"/>
    <property type="evidence" value="ECO:0007669"/>
    <property type="project" value="InterPro"/>
</dbReference>
<dbReference type="Gene3D" id="2.40.50.100">
    <property type="match status" value="1"/>
</dbReference>
<dbReference type="InterPro" id="IPR033753">
    <property type="entry name" value="GCV_H/Fam206"/>
</dbReference>
<dbReference type="PROSITE" id="PS50968">
    <property type="entry name" value="BIOTINYL_LIPOYL"/>
    <property type="match status" value="1"/>
</dbReference>
<reference evidence="4" key="1">
    <citation type="submission" date="2013-08" db="EMBL/GenBank/DDBJ databases">
        <authorList>
            <person name="Mendez C."/>
            <person name="Richter M."/>
            <person name="Ferrer M."/>
            <person name="Sanchez J."/>
        </authorList>
    </citation>
    <scope>NUCLEOTIDE SEQUENCE</scope>
</reference>
<protein>
    <submittedName>
        <fullName evidence="4">Glycine cleavage H-protein, subgroup</fullName>
    </submittedName>
</protein>
<dbReference type="HAMAP" id="MF_00272">
    <property type="entry name" value="GcvH"/>
    <property type="match status" value="1"/>
</dbReference>
<dbReference type="PANTHER" id="PTHR11715">
    <property type="entry name" value="GLYCINE CLEAVAGE SYSTEM H PROTEIN"/>
    <property type="match status" value="1"/>
</dbReference>
<evidence type="ECO:0000313" key="4">
    <source>
        <dbReference type="EMBL" id="EQD72086.1"/>
    </source>
</evidence>
<dbReference type="Pfam" id="PF01597">
    <property type="entry name" value="GCV_H"/>
    <property type="match status" value="1"/>
</dbReference>
<feature type="domain" description="Lipoyl-binding" evidence="3">
    <location>
        <begin position="26"/>
        <end position="108"/>
    </location>
</feature>